<dbReference type="InterPro" id="IPR036351">
    <property type="entry name" value="Ribosomal_eL32_sf"/>
</dbReference>
<comment type="caution">
    <text evidence="5">The sequence shown here is derived from an EMBL/GenBank/DDBJ whole genome shotgun (WGS) entry which is preliminary data.</text>
</comment>
<dbReference type="SMART" id="SM01393">
    <property type="entry name" value="Ribosomal_L32e"/>
    <property type="match status" value="1"/>
</dbReference>
<dbReference type="SUPFAM" id="SSF52042">
    <property type="entry name" value="Ribosomal protein L32e"/>
    <property type="match status" value="1"/>
</dbReference>
<dbReference type="GO" id="GO:0005840">
    <property type="term" value="C:ribosome"/>
    <property type="evidence" value="ECO:0007669"/>
    <property type="project" value="UniProtKB-KW"/>
</dbReference>
<evidence type="ECO:0000313" key="6">
    <source>
        <dbReference type="Proteomes" id="UP000683000"/>
    </source>
</evidence>
<evidence type="ECO:0000313" key="5">
    <source>
        <dbReference type="EMBL" id="KAG6381211.1"/>
    </source>
</evidence>
<dbReference type="GO" id="GO:1990904">
    <property type="term" value="C:ribonucleoprotein complex"/>
    <property type="evidence" value="ECO:0007669"/>
    <property type="project" value="UniProtKB-KW"/>
</dbReference>
<keyword evidence="3" id="KW-0689">Ribosomal protein</keyword>
<dbReference type="CDD" id="cd07361">
    <property type="entry name" value="MEMO_like"/>
    <property type="match status" value="1"/>
</dbReference>
<comment type="similarity">
    <text evidence="2">Belongs to the eukaryotic ribosomal protein eL32 family.</text>
</comment>
<dbReference type="InterPro" id="IPR002737">
    <property type="entry name" value="MEMO1_fam"/>
</dbReference>
<dbReference type="Pfam" id="PF01655">
    <property type="entry name" value="Ribosomal_L32e"/>
    <property type="match status" value="1"/>
</dbReference>
<dbReference type="HAMAP" id="MF_00055">
    <property type="entry name" value="MEMO1"/>
    <property type="match status" value="1"/>
</dbReference>
<accession>A0A8I3AD86</accession>
<reference evidence="5" key="1">
    <citation type="submission" date="2021-03" db="EMBL/GenBank/DDBJ databases">
        <title>Evolutionary innovations through gain and loss of genes in the ectomycorrhizal Boletales.</title>
        <authorList>
            <person name="Wu G."/>
            <person name="Miyauchi S."/>
            <person name="Morin E."/>
            <person name="Yang Z.-L."/>
            <person name="Xu J."/>
            <person name="Martin F.M."/>
        </authorList>
    </citation>
    <scope>NUCLEOTIDE SEQUENCE</scope>
    <source>
        <strain evidence="5">BR01</strain>
    </source>
</reference>
<evidence type="ECO:0000256" key="1">
    <source>
        <dbReference type="ARBA" id="ARBA00006315"/>
    </source>
</evidence>
<dbReference type="EMBL" id="JAGFBS010000002">
    <property type="protein sequence ID" value="KAG6381211.1"/>
    <property type="molecule type" value="Genomic_DNA"/>
</dbReference>
<name>A0A8I3AD86_9AGAM</name>
<dbReference type="PANTHER" id="PTHR11060">
    <property type="entry name" value="PROTEIN MEMO1"/>
    <property type="match status" value="1"/>
</dbReference>
<organism evidence="5 6">
    <name type="scientific">Boletus reticuloceps</name>
    <dbReference type="NCBI Taxonomy" id="495285"/>
    <lineage>
        <taxon>Eukaryota</taxon>
        <taxon>Fungi</taxon>
        <taxon>Dikarya</taxon>
        <taxon>Basidiomycota</taxon>
        <taxon>Agaricomycotina</taxon>
        <taxon>Agaricomycetes</taxon>
        <taxon>Agaricomycetidae</taxon>
        <taxon>Boletales</taxon>
        <taxon>Boletineae</taxon>
        <taxon>Boletaceae</taxon>
        <taxon>Boletoideae</taxon>
        <taxon>Boletus</taxon>
    </lineage>
</organism>
<dbReference type="AlphaFoldDB" id="A0A8I3AD86"/>
<dbReference type="CDD" id="cd00513">
    <property type="entry name" value="Ribosomal_L32_L32e"/>
    <property type="match status" value="1"/>
</dbReference>
<dbReference type="Pfam" id="PF01875">
    <property type="entry name" value="Memo"/>
    <property type="match status" value="1"/>
</dbReference>
<proteinExistence type="inferred from homology"/>
<dbReference type="GO" id="GO:0006412">
    <property type="term" value="P:translation"/>
    <property type="evidence" value="ECO:0007669"/>
    <property type="project" value="InterPro"/>
</dbReference>
<sequence length="468" mass="52167">MAVKIPIVKKRTKSFKRHQSDRYHSVKEAWRKPKGIDNRVRRRFKGQLPMPKIGYGSNKKTRHLLPNGYKKFLVSNVKEMDILLMHNKSYVAEIAHNVSSRNRTLILERAKALGVKVTNPAARLRPAEHAGSWYESDAQVLSEQLGGWLAAAHEQDFTPPVAGCRAIIAPFVCTAALSSRLLSDYAVSSHAGYTWSGRAAAWAYRCIDTKGIKRVFILGPAHHVHLNRCDVSGCDYYATPFGKLRLDEEIIGDLKSTGKFGTMSIGTDKDEHSIEMHLPYVYKTFKDSDISVVPILVGSINCSQQKAYGSILAPYFADPENFFVISSDFCHWGRSYGYTFYYPEPLPSDVPGIYLKSHSAHQNLPQRPIYDSIRDLDQEALGILTLSPSSEGDSPAAESHVKFLEYLDRTANTICGRKPIGVLLGMLSEVEKGGKKAQLQFVRYEQSSKCTSVTGSSVSYASAYISFP</sequence>
<dbReference type="InterPro" id="IPR001515">
    <property type="entry name" value="Ribosomal_eL32"/>
</dbReference>
<keyword evidence="6" id="KW-1185">Reference proteome</keyword>
<evidence type="ECO:0000256" key="3">
    <source>
        <dbReference type="ARBA" id="ARBA00022980"/>
    </source>
</evidence>
<dbReference type="PANTHER" id="PTHR11060:SF0">
    <property type="entry name" value="PROTEIN MEMO1"/>
    <property type="match status" value="1"/>
</dbReference>
<evidence type="ECO:0000256" key="2">
    <source>
        <dbReference type="ARBA" id="ARBA00008431"/>
    </source>
</evidence>
<protein>
    <submittedName>
        <fullName evidence="5">Memo-like protein-domain-containing protein</fullName>
    </submittedName>
</protein>
<keyword evidence="4" id="KW-0687">Ribonucleoprotein</keyword>
<evidence type="ECO:0000256" key="4">
    <source>
        <dbReference type="ARBA" id="ARBA00023274"/>
    </source>
</evidence>
<dbReference type="Proteomes" id="UP000683000">
    <property type="component" value="Unassembled WGS sequence"/>
</dbReference>
<dbReference type="NCBIfam" id="TIGR04336">
    <property type="entry name" value="AmmeMemoSam_B"/>
    <property type="match status" value="1"/>
</dbReference>
<comment type="similarity">
    <text evidence="1">Belongs to the MEMO1 family.</text>
</comment>
<gene>
    <name evidence="5" type="ORF">JVT61DRAFT_5614</name>
</gene>
<dbReference type="OrthoDB" id="417112at2759"/>
<dbReference type="GO" id="GO:0003735">
    <property type="term" value="F:structural constituent of ribosome"/>
    <property type="evidence" value="ECO:0007669"/>
    <property type="project" value="InterPro"/>
</dbReference>
<dbReference type="Gene3D" id="3.40.830.10">
    <property type="entry name" value="LigB-like"/>
    <property type="match status" value="1"/>
</dbReference>